<accession>A0A225AS57</accession>
<dbReference type="GeneID" id="31007355"/>
<evidence type="ECO:0000256" key="6">
    <source>
        <dbReference type="SAM" id="MobiDB-lite"/>
    </source>
</evidence>
<name>A0A225AS57_TALAT</name>
<dbReference type="PANTHER" id="PTHR47447">
    <property type="entry name" value="OS03G0856100 PROTEIN"/>
    <property type="match status" value="1"/>
</dbReference>
<dbReference type="RefSeq" id="XP_020117386.1">
    <property type="nucleotide sequence ID" value="XM_020262510.1"/>
</dbReference>
<dbReference type="PROSITE" id="PS51375">
    <property type="entry name" value="PPR"/>
    <property type="match status" value="1"/>
</dbReference>
<keyword evidence="8" id="KW-1185">Reference proteome</keyword>
<evidence type="ECO:0000313" key="7">
    <source>
        <dbReference type="EMBL" id="OKL57265.1"/>
    </source>
</evidence>
<evidence type="ECO:0000256" key="4">
    <source>
        <dbReference type="ARBA" id="ARBA00044511"/>
    </source>
</evidence>
<gene>
    <name evidence="7" type="ORF">UA08_07599</name>
</gene>
<dbReference type="Proteomes" id="UP000214365">
    <property type="component" value="Unassembled WGS sequence"/>
</dbReference>
<organism evidence="7 8">
    <name type="scientific">Talaromyces atroroseus</name>
    <dbReference type="NCBI Taxonomy" id="1441469"/>
    <lineage>
        <taxon>Eukaryota</taxon>
        <taxon>Fungi</taxon>
        <taxon>Dikarya</taxon>
        <taxon>Ascomycota</taxon>
        <taxon>Pezizomycotina</taxon>
        <taxon>Eurotiomycetes</taxon>
        <taxon>Eurotiomycetidae</taxon>
        <taxon>Eurotiales</taxon>
        <taxon>Trichocomaceae</taxon>
        <taxon>Talaromyces</taxon>
        <taxon>Talaromyces sect. Trachyspermi</taxon>
    </lineage>
</organism>
<comment type="similarity">
    <text evidence="1">Belongs to the CCM1 family.</text>
</comment>
<comment type="function">
    <text evidence="3">Regulates mitochondrial small subunit maturation by controlling 15S rRNA 5'-end processing. Localizes to the 5' precursor of the 15S rRNA in a position that is subsequently occupied by mS47 in the mature yeast mtSSU. Uses structure and sequence-specific RNA recognition, binding to a single-stranded region of the precursor and specifically recognizing bases -6 to -1. The exchange of Ccm1 for mS47 is coupled to the irreversible removal of precursor rRNA that is accompanied by conformational changes of the mitoribosomal proteins uS5m and mS26. These conformational changes signal completion of 5'-end rRNA processing through protection of the mature 5'-end of the 15S rRNA and stabilization of mS47. The removal of the 5' precursor together with the dissociation of Ccm1 may be catalyzed by the 5'-3' exoribonuclease Pet127. Involved in the specific removal of group I introns in mitochondrial encoded transcripts.</text>
</comment>
<feature type="repeat" description="PPR" evidence="5">
    <location>
        <begin position="178"/>
        <end position="212"/>
    </location>
</feature>
<comment type="caution">
    <text evidence="7">The sequence shown here is derived from an EMBL/GenBank/DDBJ whole genome shotgun (WGS) entry which is preliminary data.</text>
</comment>
<dbReference type="OrthoDB" id="185373at2759"/>
<evidence type="ECO:0000256" key="5">
    <source>
        <dbReference type="PROSITE-ProRule" id="PRU00708"/>
    </source>
</evidence>
<feature type="region of interest" description="Disordered" evidence="6">
    <location>
        <begin position="43"/>
        <end position="77"/>
    </location>
</feature>
<dbReference type="InterPro" id="IPR011990">
    <property type="entry name" value="TPR-like_helical_dom_sf"/>
</dbReference>
<evidence type="ECO:0000256" key="2">
    <source>
        <dbReference type="ARBA" id="ARBA00022737"/>
    </source>
</evidence>
<proteinExistence type="inferred from homology"/>
<comment type="subunit">
    <text evidence="4">Binds to mitochondrial small subunit 15S rRNA.</text>
</comment>
<reference evidence="7 8" key="1">
    <citation type="submission" date="2015-06" db="EMBL/GenBank/DDBJ databases">
        <title>Talaromyces atroroseus IBT 11181 draft genome.</title>
        <authorList>
            <person name="Rasmussen K.B."/>
            <person name="Rasmussen S."/>
            <person name="Petersen B."/>
            <person name="Sicheritz-Ponten T."/>
            <person name="Mortensen U.H."/>
            <person name="Thrane U."/>
        </authorList>
    </citation>
    <scope>NUCLEOTIDE SEQUENCE [LARGE SCALE GENOMIC DNA]</scope>
    <source>
        <strain evidence="7 8">IBT 11181</strain>
    </source>
</reference>
<evidence type="ECO:0000256" key="3">
    <source>
        <dbReference type="ARBA" id="ARBA00044493"/>
    </source>
</evidence>
<evidence type="ECO:0000256" key="1">
    <source>
        <dbReference type="ARBA" id="ARBA00006192"/>
    </source>
</evidence>
<dbReference type="Pfam" id="PF13041">
    <property type="entry name" value="PPR_2"/>
    <property type="match status" value="1"/>
</dbReference>
<keyword evidence="2" id="KW-0677">Repeat</keyword>
<dbReference type="EMBL" id="LFMY01000012">
    <property type="protein sequence ID" value="OKL57265.1"/>
    <property type="molecule type" value="Genomic_DNA"/>
</dbReference>
<evidence type="ECO:0000313" key="8">
    <source>
        <dbReference type="Proteomes" id="UP000214365"/>
    </source>
</evidence>
<dbReference type="InterPro" id="IPR002885">
    <property type="entry name" value="PPR_rpt"/>
</dbReference>
<evidence type="ECO:0008006" key="9">
    <source>
        <dbReference type="Google" id="ProtNLM"/>
    </source>
</evidence>
<dbReference type="AlphaFoldDB" id="A0A225AS57"/>
<dbReference type="Gene3D" id="1.25.40.10">
    <property type="entry name" value="Tetratricopeptide repeat domain"/>
    <property type="match status" value="1"/>
</dbReference>
<dbReference type="PANTHER" id="PTHR47447:SF23">
    <property type="entry name" value="PENTACOTRIPEPTIDE-REPEAT REGION OF PRORP DOMAIN-CONTAINING PROTEIN"/>
    <property type="match status" value="1"/>
</dbReference>
<protein>
    <recommendedName>
        <fullName evidence="9">Pentatricopeptide repeat-containing protein</fullName>
    </recommendedName>
</protein>
<sequence length="763" mass="86554">MLRCSNVCLRYLGAGTRIHSAGSQALLKASALPRSRFDSFQRNASSATQPYPFDTENDYSEQWDRNRERRPRVRQVGTGLEDSYRNVRLSETLSYSRKQKKRARREIRGDNKEVDLLMELSKGRSLPEGVNPTVVNKELQWLKDPKELSNRVARLLDAGQVPLAVAMIRKSESLRIDSSAAWNRLLGHCFKRGAPLAAFKFYNDMKKRARAPTDRTYTVMLRGLCLRSRQSVKHVELAKRVYQQLLSPSSGVQPSHYHHHAMLEVCGTYHDMDALWDVIGKLPENGRSKPNAQTFTVILMALRNSFDNDIESIPEDKMELRKKKRESFIRDSKRIWLEIITQWQKGQLEIDNELVGAMATVLSDPMDELNSYNVLALFNQTMGIPILLSQPKDLSMKGSAQGKWEAAVRASKDRPNYTNWQSLNSESDAADEEELEDIPFEEEGNHGLEDENAWEHNLEGVFDPVDKVNTADGPSFLVPNNMVLNHILTVCRILSKGTAAGRGYWNLFTLDEKGYNVKPDEGNFHEYLRLLRISRSSHTAVDVIKQQMVPAGLVEGKTFHIAMSCCLRDRTNPNVLVNAQALLSLMKDTLPLPDPRPLKSFIDLSDALTENPQWLLGLRGLEDIDQNSTNLTMMGRNMRWALHKTVIASLEPHINRLYESMKQQADLPPPSFSAPSPSADAVNGFLAVEFMIKAREMLDKCLGSQFEDIITKSDRDWVAPLAIKLRMFSKSEVANKLRKAHIRPLTHHYLSEKAAETEDAQSC</sequence>